<accession>B4MM60</accession>
<protein>
    <recommendedName>
        <fullName evidence="3">Matrix-remodeling-associated protein 7 helical domain-containing protein</fullName>
    </recommendedName>
</protein>
<evidence type="ECO:0000256" key="1">
    <source>
        <dbReference type="SAM" id="MobiDB-lite"/>
    </source>
</evidence>
<evidence type="ECO:0000259" key="3">
    <source>
        <dbReference type="Pfam" id="PF25473"/>
    </source>
</evidence>
<feature type="domain" description="Matrix-remodeling-associated protein 7 helical" evidence="3">
    <location>
        <begin position="102"/>
        <end position="162"/>
    </location>
</feature>
<reference evidence="4 5" key="1">
    <citation type="journal article" date="2007" name="Nature">
        <title>Evolution of genes and genomes on the Drosophila phylogeny.</title>
        <authorList>
            <consortium name="Drosophila 12 Genomes Consortium"/>
            <person name="Clark A.G."/>
            <person name="Eisen M.B."/>
            <person name="Smith D.R."/>
            <person name="Bergman C.M."/>
            <person name="Oliver B."/>
            <person name="Markow T.A."/>
            <person name="Kaufman T.C."/>
            <person name="Kellis M."/>
            <person name="Gelbart W."/>
            <person name="Iyer V.N."/>
            <person name="Pollard D.A."/>
            <person name="Sackton T.B."/>
            <person name="Larracuente A.M."/>
            <person name="Singh N.D."/>
            <person name="Abad J.P."/>
            <person name="Abt D.N."/>
            <person name="Adryan B."/>
            <person name="Aguade M."/>
            <person name="Akashi H."/>
            <person name="Anderson W.W."/>
            <person name="Aquadro C.F."/>
            <person name="Ardell D.H."/>
            <person name="Arguello R."/>
            <person name="Artieri C.G."/>
            <person name="Barbash D.A."/>
            <person name="Barker D."/>
            <person name="Barsanti P."/>
            <person name="Batterham P."/>
            <person name="Batzoglou S."/>
            <person name="Begun D."/>
            <person name="Bhutkar A."/>
            <person name="Blanco E."/>
            <person name="Bosak S.A."/>
            <person name="Bradley R.K."/>
            <person name="Brand A.D."/>
            <person name="Brent M.R."/>
            <person name="Brooks A.N."/>
            <person name="Brown R.H."/>
            <person name="Butlin R.K."/>
            <person name="Caggese C."/>
            <person name="Calvi B.R."/>
            <person name="Bernardo de Carvalho A."/>
            <person name="Caspi A."/>
            <person name="Castrezana S."/>
            <person name="Celniker S.E."/>
            <person name="Chang J.L."/>
            <person name="Chapple C."/>
            <person name="Chatterji S."/>
            <person name="Chinwalla A."/>
            <person name="Civetta A."/>
            <person name="Clifton S.W."/>
            <person name="Comeron J.M."/>
            <person name="Costello J.C."/>
            <person name="Coyne J.A."/>
            <person name="Daub J."/>
            <person name="David R.G."/>
            <person name="Delcher A.L."/>
            <person name="Delehaunty K."/>
            <person name="Do C.B."/>
            <person name="Ebling H."/>
            <person name="Edwards K."/>
            <person name="Eickbush T."/>
            <person name="Evans J.D."/>
            <person name="Filipski A."/>
            <person name="Findeiss S."/>
            <person name="Freyhult E."/>
            <person name="Fulton L."/>
            <person name="Fulton R."/>
            <person name="Garcia A.C."/>
            <person name="Gardiner A."/>
            <person name="Garfield D.A."/>
            <person name="Garvin B.E."/>
            <person name="Gibson G."/>
            <person name="Gilbert D."/>
            <person name="Gnerre S."/>
            <person name="Godfrey J."/>
            <person name="Good R."/>
            <person name="Gotea V."/>
            <person name="Gravely B."/>
            <person name="Greenberg A.J."/>
            <person name="Griffiths-Jones S."/>
            <person name="Gross S."/>
            <person name="Guigo R."/>
            <person name="Gustafson E.A."/>
            <person name="Haerty W."/>
            <person name="Hahn M.W."/>
            <person name="Halligan D.L."/>
            <person name="Halpern A.L."/>
            <person name="Halter G.M."/>
            <person name="Han M.V."/>
            <person name="Heger A."/>
            <person name="Hillier L."/>
            <person name="Hinrichs A.S."/>
            <person name="Holmes I."/>
            <person name="Hoskins R.A."/>
            <person name="Hubisz M.J."/>
            <person name="Hultmark D."/>
            <person name="Huntley M.A."/>
            <person name="Jaffe D.B."/>
            <person name="Jagadeeshan S."/>
            <person name="Jeck W.R."/>
            <person name="Johnson J."/>
            <person name="Jones C.D."/>
            <person name="Jordan W.C."/>
            <person name="Karpen G.H."/>
            <person name="Kataoka E."/>
            <person name="Keightley P.D."/>
            <person name="Kheradpour P."/>
            <person name="Kirkness E.F."/>
            <person name="Koerich L.B."/>
            <person name="Kristiansen K."/>
            <person name="Kudrna D."/>
            <person name="Kulathinal R.J."/>
            <person name="Kumar S."/>
            <person name="Kwok R."/>
            <person name="Lander E."/>
            <person name="Langley C.H."/>
            <person name="Lapoint R."/>
            <person name="Lazzaro B.P."/>
            <person name="Lee S.J."/>
            <person name="Levesque L."/>
            <person name="Li R."/>
            <person name="Lin C.F."/>
            <person name="Lin M.F."/>
            <person name="Lindblad-Toh K."/>
            <person name="Llopart A."/>
            <person name="Long M."/>
            <person name="Low L."/>
            <person name="Lozovsky E."/>
            <person name="Lu J."/>
            <person name="Luo M."/>
            <person name="Machado C.A."/>
            <person name="Makalowski W."/>
            <person name="Marzo M."/>
            <person name="Matsuda M."/>
            <person name="Matzkin L."/>
            <person name="McAllister B."/>
            <person name="McBride C.S."/>
            <person name="McKernan B."/>
            <person name="McKernan K."/>
            <person name="Mendez-Lago M."/>
            <person name="Minx P."/>
            <person name="Mollenhauer M.U."/>
            <person name="Montooth K."/>
            <person name="Mount S.M."/>
            <person name="Mu X."/>
            <person name="Myers E."/>
            <person name="Negre B."/>
            <person name="Newfeld S."/>
            <person name="Nielsen R."/>
            <person name="Noor M.A."/>
            <person name="O'Grady P."/>
            <person name="Pachter L."/>
            <person name="Papaceit M."/>
            <person name="Parisi M.J."/>
            <person name="Parisi M."/>
            <person name="Parts L."/>
            <person name="Pedersen J.S."/>
            <person name="Pesole G."/>
            <person name="Phillippy A.M."/>
            <person name="Ponting C.P."/>
            <person name="Pop M."/>
            <person name="Porcelli D."/>
            <person name="Powell J.R."/>
            <person name="Prohaska S."/>
            <person name="Pruitt K."/>
            <person name="Puig M."/>
            <person name="Quesneville H."/>
            <person name="Ram K.R."/>
            <person name="Rand D."/>
            <person name="Rasmussen M.D."/>
            <person name="Reed L.K."/>
            <person name="Reenan R."/>
            <person name="Reily A."/>
            <person name="Remington K.A."/>
            <person name="Rieger T.T."/>
            <person name="Ritchie M.G."/>
            <person name="Robin C."/>
            <person name="Rogers Y.H."/>
            <person name="Rohde C."/>
            <person name="Rozas J."/>
            <person name="Rubenfield M.J."/>
            <person name="Ruiz A."/>
            <person name="Russo S."/>
            <person name="Salzberg S.L."/>
            <person name="Sanchez-Gracia A."/>
            <person name="Saranga D.J."/>
            <person name="Sato H."/>
            <person name="Schaeffer S.W."/>
            <person name="Schatz M.C."/>
            <person name="Schlenke T."/>
            <person name="Schwartz R."/>
            <person name="Segarra C."/>
            <person name="Singh R.S."/>
            <person name="Sirot L."/>
            <person name="Sirota M."/>
            <person name="Sisneros N.B."/>
            <person name="Smith C.D."/>
            <person name="Smith T.F."/>
            <person name="Spieth J."/>
            <person name="Stage D.E."/>
            <person name="Stark A."/>
            <person name="Stephan W."/>
            <person name="Strausberg R.L."/>
            <person name="Strempel S."/>
            <person name="Sturgill D."/>
            <person name="Sutton G."/>
            <person name="Sutton G.G."/>
            <person name="Tao W."/>
            <person name="Teichmann S."/>
            <person name="Tobari Y.N."/>
            <person name="Tomimura Y."/>
            <person name="Tsolas J.M."/>
            <person name="Valente V.L."/>
            <person name="Venter E."/>
            <person name="Venter J.C."/>
            <person name="Vicario S."/>
            <person name="Vieira F.G."/>
            <person name="Vilella A.J."/>
            <person name="Villasante A."/>
            <person name="Walenz B."/>
            <person name="Wang J."/>
            <person name="Wasserman M."/>
            <person name="Watts T."/>
            <person name="Wilson D."/>
            <person name="Wilson R.K."/>
            <person name="Wing R.A."/>
            <person name="Wolfner M.F."/>
            <person name="Wong A."/>
            <person name="Wong G.K."/>
            <person name="Wu C.I."/>
            <person name="Wu G."/>
            <person name="Yamamoto D."/>
            <person name="Yang H.P."/>
            <person name="Yang S.P."/>
            <person name="Yorke J.A."/>
            <person name="Yoshida K."/>
            <person name="Zdobnov E."/>
            <person name="Zhang P."/>
            <person name="Zhang Y."/>
            <person name="Zimin A.V."/>
            <person name="Baldwin J."/>
            <person name="Abdouelleil A."/>
            <person name="Abdulkadir J."/>
            <person name="Abebe A."/>
            <person name="Abera B."/>
            <person name="Abreu J."/>
            <person name="Acer S.C."/>
            <person name="Aftuck L."/>
            <person name="Alexander A."/>
            <person name="An P."/>
            <person name="Anderson E."/>
            <person name="Anderson S."/>
            <person name="Arachi H."/>
            <person name="Azer M."/>
            <person name="Bachantsang P."/>
            <person name="Barry A."/>
            <person name="Bayul T."/>
            <person name="Berlin A."/>
            <person name="Bessette D."/>
            <person name="Bloom T."/>
            <person name="Blye J."/>
            <person name="Boguslavskiy L."/>
            <person name="Bonnet C."/>
            <person name="Boukhgalter B."/>
            <person name="Bourzgui I."/>
            <person name="Brown A."/>
            <person name="Cahill P."/>
            <person name="Channer S."/>
            <person name="Cheshatsang Y."/>
            <person name="Chuda L."/>
            <person name="Citroen M."/>
            <person name="Collymore A."/>
            <person name="Cooke P."/>
            <person name="Costello M."/>
            <person name="D'Aco K."/>
            <person name="Daza R."/>
            <person name="De Haan G."/>
            <person name="DeGray S."/>
            <person name="DeMaso C."/>
            <person name="Dhargay N."/>
            <person name="Dooley K."/>
            <person name="Dooley E."/>
            <person name="Doricent M."/>
            <person name="Dorje P."/>
            <person name="Dorjee K."/>
            <person name="Dupes A."/>
            <person name="Elong R."/>
            <person name="Falk J."/>
            <person name="Farina A."/>
            <person name="Faro S."/>
            <person name="Ferguson D."/>
            <person name="Fisher S."/>
            <person name="Foley C.D."/>
            <person name="Franke A."/>
            <person name="Friedrich D."/>
            <person name="Gadbois L."/>
            <person name="Gearin G."/>
            <person name="Gearin C.R."/>
            <person name="Giannoukos G."/>
            <person name="Goode T."/>
            <person name="Graham J."/>
            <person name="Grandbois E."/>
            <person name="Grewal S."/>
            <person name="Gyaltsen K."/>
            <person name="Hafez N."/>
            <person name="Hagos B."/>
            <person name="Hall J."/>
            <person name="Henson C."/>
            <person name="Hollinger A."/>
            <person name="Honan T."/>
            <person name="Huard M.D."/>
            <person name="Hughes L."/>
            <person name="Hurhula B."/>
            <person name="Husby M.E."/>
            <person name="Kamat A."/>
            <person name="Kanga B."/>
            <person name="Kashin S."/>
            <person name="Khazanovich D."/>
            <person name="Kisner P."/>
            <person name="Lance K."/>
            <person name="Lara M."/>
            <person name="Lee W."/>
            <person name="Lennon N."/>
            <person name="Letendre F."/>
            <person name="LeVine R."/>
            <person name="Lipovsky A."/>
            <person name="Liu X."/>
            <person name="Liu J."/>
            <person name="Liu S."/>
            <person name="Lokyitsang T."/>
            <person name="Lokyitsang Y."/>
            <person name="Lubonja R."/>
            <person name="Lui A."/>
            <person name="MacDonald P."/>
            <person name="Magnisalis V."/>
            <person name="Maru K."/>
            <person name="Matthews C."/>
            <person name="McCusker W."/>
            <person name="McDonough S."/>
            <person name="Mehta T."/>
            <person name="Meldrim J."/>
            <person name="Meneus L."/>
            <person name="Mihai O."/>
            <person name="Mihalev A."/>
            <person name="Mihova T."/>
            <person name="Mittelman R."/>
            <person name="Mlenga V."/>
            <person name="Montmayeur A."/>
            <person name="Mulrain L."/>
            <person name="Navidi A."/>
            <person name="Naylor J."/>
            <person name="Negash T."/>
            <person name="Nguyen T."/>
            <person name="Nguyen N."/>
            <person name="Nicol R."/>
            <person name="Norbu C."/>
            <person name="Norbu N."/>
            <person name="Novod N."/>
            <person name="O'Neill B."/>
            <person name="Osman S."/>
            <person name="Markiewicz E."/>
            <person name="Oyono O.L."/>
            <person name="Patti C."/>
            <person name="Phunkhang P."/>
            <person name="Pierre F."/>
            <person name="Priest M."/>
            <person name="Raghuraman S."/>
            <person name="Rege F."/>
            <person name="Reyes R."/>
            <person name="Rise C."/>
            <person name="Rogov P."/>
            <person name="Ross K."/>
            <person name="Ryan E."/>
            <person name="Settipalli S."/>
            <person name="Shea T."/>
            <person name="Sherpa N."/>
            <person name="Shi L."/>
            <person name="Shih D."/>
            <person name="Sparrow T."/>
            <person name="Spaulding J."/>
            <person name="Stalker J."/>
            <person name="Stange-Thomann N."/>
            <person name="Stavropoulos S."/>
            <person name="Stone C."/>
            <person name="Strader C."/>
            <person name="Tesfaye S."/>
            <person name="Thomson T."/>
            <person name="Thoulutsang Y."/>
            <person name="Thoulutsang D."/>
            <person name="Topham K."/>
            <person name="Topping I."/>
            <person name="Tsamla T."/>
            <person name="Vassiliev H."/>
            <person name="Vo A."/>
            <person name="Wangchuk T."/>
            <person name="Wangdi T."/>
            <person name="Weiand M."/>
            <person name="Wilkinson J."/>
            <person name="Wilson A."/>
            <person name="Yadav S."/>
            <person name="Young G."/>
            <person name="Yu Q."/>
            <person name="Zembek L."/>
            <person name="Zhong D."/>
            <person name="Zimmer A."/>
            <person name="Zwirko Z."/>
            <person name="Jaffe D.B."/>
            <person name="Alvarez P."/>
            <person name="Brockman W."/>
            <person name="Butler J."/>
            <person name="Chin C."/>
            <person name="Gnerre S."/>
            <person name="Grabherr M."/>
            <person name="Kleber M."/>
            <person name="Mauceli E."/>
            <person name="MacCallum I."/>
        </authorList>
    </citation>
    <scope>NUCLEOTIDE SEQUENCE [LARGE SCALE GENOMIC DNA]</scope>
    <source>
        <strain evidence="5">Tucson 14030-0811.24</strain>
    </source>
</reference>
<keyword evidence="2" id="KW-0812">Transmembrane</keyword>
<evidence type="ECO:0000313" key="5">
    <source>
        <dbReference type="Proteomes" id="UP000007798"/>
    </source>
</evidence>
<keyword evidence="5" id="KW-1185">Reference proteome</keyword>
<dbReference type="Pfam" id="PF25473">
    <property type="entry name" value="MXRA7_helical"/>
    <property type="match status" value="1"/>
</dbReference>
<evidence type="ECO:0000313" key="4">
    <source>
        <dbReference type="EMBL" id="EDW73069.2"/>
    </source>
</evidence>
<sequence length="163" mass="19050">MAHLLDLDLAGIFFGLPVNYLAALFTLVLCVFSALYFSNIFKDKTELEDEGLGPDELPDELTNSHRHTQINDDEDDDDEDDEEEAELSHSGQDYNHLMGKIKAKRLQHKLEKNLTPSQIEEERRIEREQLAAIFELLRKQEQELNLKDRISDHDLKEQVRLYR</sequence>
<keyword evidence="2" id="KW-0472">Membrane</keyword>
<dbReference type="OrthoDB" id="5983600at2759"/>
<dbReference type="HOGENOM" id="CLU_1620794_0_0_1"/>
<evidence type="ECO:0000256" key="2">
    <source>
        <dbReference type="SAM" id="Phobius"/>
    </source>
</evidence>
<dbReference type="PANTHER" id="PTHR21845:SF2">
    <property type="entry name" value="MATRIX-REMODELING-ASSOCIATED PROTEIN 7"/>
    <property type="match status" value="1"/>
</dbReference>
<dbReference type="PANTHER" id="PTHR21845">
    <property type="entry name" value="TRANSMEMBRANE ANCHOR PROTEIN 1"/>
    <property type="match status" value="1"/>
</dbReference>
<name>B4MM60_DROWI</name>
<proteinExistence type="predicted"/>
<feature type="transmembrane region" description="Helical" evidence="2">
    <location>
        <begin position="12"/>
        <end position="37"/>
    </location>
</feature>
<gene>
    <name evidence="4" type="primary">Dwil\GK16841</name>
    <name evidence="4" type="ORF">Dwil_GK16841</name>
</gene>
<organism evidence="4 5">
    <name type="scientific">Drosophila willistoni</name>
    <name type="common">Fruit fly</name>
    <dbReference type="NCBI Taxonomy" id="7260"/>
    <lineage>
        <taxon>Eukaryota</taxon>
        <taxon>Metazoa</taxon>
        <taxon>Ecdysozoa</taxon>
        <taxon>Arthropoda</taxon>
        <taxon>Hexapoda</taxon>
        <taxon>Insecta</taxon>
        <taxon>Pterygota</taxon>
        <taxon>Neoptera</taxon>
        <taxon>Endopterygota</taxon>
        <taxon>Diptera</taxon>
        <taxon>Brachycera</taxon>
        <taxon>Muscomorpha</taxon>
        <taxon>Ephydroidea</taxon>
        <taxon>Drosophilidae</taxon>
        <taxon>Drosophila</taxon>
        <taxon>Sophophora</taxon>
    </lineage>
</organism>
<dbReference type="Proteomes" id="UP000007798">
    <property type="component" value="Unassembled WGS sequence"/>
</dbReference>
<dbReference type="AlphaFoldDB" id="B4MM60"/>
<feature type="compositionally biased region" description="Acidic residues" evidence="1">
    <location>
        <begin position="71"/>
        <end position="85"/>
    </location>
</feature>
<dbReference type="InterPro" id="IPR057534">
    <property type="entry name" value="MXRA7_helical"/>
</dbReference>
<dbReference type="InterPro" id="IPR026622">
    <property type="entry name" value="Mxra7"/>
</dbReference>
<dbReference type="EMBL" id="CH963847">
    <property type="protein sequence ID" value="EDW73069.2"/>
    <property type="molecule type" value="Genomic_DNA"/>
</dbReference>
<dbReference type="STRING" id="7260.B4MM60"/>
<dbReference type="InParanoid" id="B4MM60"/>
<keyword evidence="2" id="KW-1133">Transmembrane helix</keyword>
<feature type="region of interest" description="Disordered" evidence="1">
    <location>
        <begin position="51"/>
        <end position="95"/>
    </location>
</feature>